<feature type="non-terminal residue" evidence="1">
    <location>
        <position position="104"/>
    </location>
</feature>
<protein>
    <recommendedName>
        <fullName evidence="3">Condensation domain-containing protein</fullName>
    </recommendedName>
</protein>
<dbReference type="Proteomes" id="UP000029995">
    <property type="component" value="Unassembled WGS sequence"/>
</dbReference>
<dbReference type="EMBL" id="JANX01000748">
    <property type="protein sequence ID" value="KGM30649.1"/>
    <property type="molecule type" value="Genomic_DNA"/>
</dbReference>
<evidence type="ECO:0000313" key="2">
    <source>
        <dbReference type="Proteomes" id="UP000029995"/>
    </source>
</evidence>
<reference evidence="1 2" key="1">
    <citation type="submission" date="2014-01" db="EMBL/GenBank/DDBJ databases">
        <title>Genome sequence determination for a cystic fibrosis isolate, Inquilinus limosus.</title>
        <authorList>
            <person name="Pino M."/>
            <person name="Di Conza J."/>
            <person name="Gutkind G."/>
        </authorList>
    </citation>
    <scope>NUCLEOTIDE SEQUENCE [LARGE SCALE GENOMIC DNA]</scope>
    <source>
        <strain evidence="1 2">MP06</strain>
    </source>
</reference>
<comment type="caution">
    <text evidence="1">The sequence shown here is derived from an EMBL/GenBank/DDBJ whole genome shotgun (WGS) entry which is preliminary data.</text>
</comment>
<organism evidence="1 2">
    <name type="scientific">Inquilinus limosus MP06</name>
    <dbReference type="NCBI Taxonomy" id="1398085"/>
    <lineage>
        <taxon>Bacteria</taxon>
        <taxon>Pseudomonadati</taxon>
        <taxon>Pseudomonadota</taxon>
        <taxon>Alphaproteobacteria</taxon>
        <taxon>Rhodospirillales</taxon>
        <taxon>Rhodospirillaceae</taxon>
        <taxon>Inquilinus</taxon>
    </lineage>
</organism>
<dbReference type="InterPro" id="IPR023213">
    <property type="entry name" value="CAT-like_dom_sf"/>
</dbReference>
<dbReference type="SUPFAM" id="SSF52777">
    <property type="entry name" value="CoA-dependent acyltransferases"/>
    <property type="match status" value="1"/>
</dbReference>
<name>A0A0A0CXY7_9PROT</name>
<evidence type="ECO:0008006" key="3">
    <source>
        <dbReference type="Google" id="ProtNLM"/>
    </source>
</evidence>
<evidence type="ECO:0000313" key="1">
    <source>
        <dbReference type="EMBL" id="KGM30649.1"/>
    </source>
</evidence>
<accession>A0A0A0CXY7</accession>
<sequence length="104" mass="10998">MTDLALTAGAETWPLGPEQRTAAEHPGAVATLVAALFGDIDEARLRATLLRVAGRHEILRTAFVAVPGFRGLRARLLDAPAEPAWSGLDLRGRSDAVGAMARDL</sequence>
<gene>
    <name evidence="1" type="ORF">P409_31800</name>
</gene>
<proteinExistence type="predicted"/>
<dbReference type="AlphaFoldDB" id="A0A0A0CXY7"/>
<dbReference type="RefSeq" id="WP_034848039.1">
    <property type="nucleotide sequence ID" value="NZ_JANX01000748.1"/>
</dbReference>
<dbReference type="Gene3D" id="3.30.559.10">
    <property type="entry name" value="Chloramphenicol acetyltransferase-like domain"/>
    <property type="match status" value="1"/>
</dbReference>